<evidence type="ECO:0000313" key="3">
    <source>
        <dbReference type="Proteomes" id="UP001356427"/>
    </source>
</evidence>
<keyword evidence="3" id="KW-1185">Reference proteome</keyword>
<dbReference type="AlphaFoldDB" id="A0AAN8LQP1"/>
<gene>
    <name evidence="2" type="ORF">J4Q44_G00160340</name>
</gene>
<evidence type="ECO:0000256" key="1">
    <source>
        <dbReference type="SAM" id="Phobius"/>
    </source>
</evidence>
<feature type="transmembrane region" description="Helical" evidence="1">
    <location>
        <begin position="37"/>
        <end position="62"/>
    </location>
</feature>
<sequence length="66" mass="7463">MNITGNLFDHHALQNHSDYGYGEHQHININMPEDISIGLGALLGVYLIFGFFIFCFATQIIINTDH</sequence>
<reference evidence="2 3" key="1">
    <citation type="submission" date="2021-04" db="EMBL/GenBank/DDBJ databases">
        <authorList>
            <person name="De Guttry C."/>
            <person name="Zahm M."/>
            <person name="Klopp C."/>
            <person name="Cabau C."/>
            <person name="Louis A."/>
            <person name="Berthelot C."/>
            <person name="Parey E."/>
            <person name="Roest Crollius H."/>
            <person name="Montfort J."/>
            <person name="Robinson-Rechavi M."/>
            <person name="Bucao C."/>
            <person name="Bouchez O."/>
            <person name="Gislard M."/>
            <person name="Lluch J."/>
            <person name="Milhes M."/>
            <person name="Lampietro C."/>
            <person name="Lopez Roques C."/>
            <person name="Donnadieu C."/>
            <person name="Braasch I."/>
            <person name="Desvignes T."/>
            <person name="Postlethwait J."/>
            <person name="Bobe J."/>
            <person name="Wedekind C."/>
            <person name="Guiguen Y."/>
        </authorList>
    </citation>
    <scope>NUCLEOTIDE SEQUENCE [LARGE SCALE GENOMIC DNA]</scope>
    <source>
        <strain evidence="2">Cs_M1</strain>
        <tissue evidence="2">Blood</tissue>
    </source>
</reference>
<accession>A0AAN8LQP1</accession>
<keyword evidence="1" id="KW-0472">Membrane</keyword>
<protein>
    <submittedName>
        <fullName evidence="2">Uncharacterized protein</fullName>
    </submittedName>
</protein>
<dbReference type="EMBL" id="JAGTTL010000014">
    <property type="protein sequence ID" value="KAK6312687.1"/>
    <property type="molecule type" value="Genomic_DNA"/>
</dbReference>
<proteinExistence type="predicted"/>
<organism evidence="2 3">
    <name type="scientific">Coregonus suidteri</name>
    <dbReference type="NCBI Taxonomy" id="861788"/>
    <lineage>
        <taxon>Eukaryota</taxon>
        <taxon>Metazoa</taxon>
        <taxon>Chordata</taxon>
        <taxon>Craniata</taxon>
        <taxon>Vertebrata</taxon>
        <taxon>Euteleostomi</taxon>
        <taxon>Actinopterygii</taxon>
        <taxon>Neopterygii</taxon>
        <taxon>Teleostei</taxon>
        <taxon>Protacanthopterygii</taxon>
        <taxon>Salmoniformes</taxon>
        <taxon>Salmonidae</taxon>
        <taxon>Coregoninae</taxon>
        <taxon>Coregonus</taxon>
    </lineage>
</organism>
<keyword evidence="1" id="KW-0812">Transmembrane</keyword>
<name>A0AAN8LQP1_9TELE</name>
<dbReference type="Proteomes" id="UP001356427">
    <property type="component" value="Unassembled WGS sequence"/>
</dbReference>
<evidence type="ECO:0000313" key="2">
    <source>
        <dbReference type="EMBL" id="KAK6312687.1"/>
    </source>
</evidence>
<comment type="caution">
    <text evidence="2">The sequence shown here is derived from an EMBL/GenBank/DDBJ whole genome shotgun (WGS) entry which is preliminary data.</text>
</comment>
<keyword evidence="1" id="KW-1133">Transmembrane helix</keyword>